<organism evidence="1 2">
    <name type="scientific">Babesia caballi</name>
    <dbReference type="NCBI Taxonomy" id="5871"/>
    <lineage>
        <taxon>Eukaryota</taxon>
        <taxon>Sar</taxon>
        <taxon>Alveolata</taxon>
        <taxon>Apicomplexa</taxon>
        <taxon>Aconoidasida</taxon>
        <taxon>Piroplasmida</taxon>
        <taxon>Babesiidae</taxon>
        <taxon>Babesia</taxon>
    </lineage>
</organism>
<evidence type="ECO:0000313" key="1">
    <source>
        <dbReference type="EMBL" id="GIX62449.1"/>
    </source>
</evidence>
<dbReference type="GeneID" id="94193930"/>
<keyword evidence="2" id="KW-1185">Reference proteome</keyword>
<accession>A0AAV4LRL7</accession>
<reference evidence="1 2" key="1">
    <citation type="submission" date="2021-06" db="EMBL/GenBank/DDBJ databases">
        <title>Genome sequence of Babesia caballi.</title>
        <authorList>
            <person name="Yamagishi J."/>
            <person name="Kidaka T."/>
            <person name="Ochi A."/>
        </authorList>
    </citation>
    <scope>NUCLEOTIDE SEQUENCE [LARGE SCALE GENOMIC DNA]</scope>
    <source>
        <strain evidence="1">USDA-D6B2</strain>
    </source>
</reference>
<sequence>MVVDARDLEVGERVVGHGDHQGAVGRQAAGGRVVAGSGAGELGSEGGAGLGLVGRAGEFETGPEEAGEHRELLGAAGHDVGQKEVVVVVAAGFAEVDLAQLAPAVHQRDLVAVVAFGAAGRRAGQLDGPRREAVTGEEQVERLGFEGVAGLRGGRIGAGVVGEHDQGALAASDHLPHHGVDLAEVEGAHGLALVVADVLAVEDAGVALAPAQRLVEPGVEVGEASDFGEVVVVDVLEPVAEDGEAVADGEVDQGEVVAAAVADAVGGGSAVRGVGSRQRRGAGRDGTCRGEVGEVTWRDVREFRKVRVDAGEHGEYDVAQARRERDAVAGVRVEDVQRVSELAA</sequence>
<evidence type="ECO:0000313" key="2">
    <source>
        <dbReference type="Proteomes" id="UP001497744"/>
    </source>
</evidence>
<dbReference type="EMBL" id="BPLF01000002">
    <property type="protein sequence ID" value="GIX62449.1"/>
    <property type="molecule type" value="Genomic_DNA"/>
</dbReference>
<dbReference type="Proteomes" id="UP001497744">
    <property type="component" value="Unassembled WGS sequence"/>
</dbReference>
<dbReference type="RefSeq" id="XP_067714518.1">
    <property type="nucleotide sequence ID" value="XM_067858417.1"/>
</dbReference>
<name>A0AAV4LRL7_BABCB</name>
<dbReference type="AlphaFoldDB" id="A0AAV4LRL7"/>
<comment type="caution">
    <text evidence="1">The sequence shown here is derived from an EMBL/GenBank/DDBJ whole genome shotgun (WGS) entry which is preliminary data.</text>
</comment>
<protein>
    <submittedName>
        <fullName evidence="1">Uncharacterized protein</fullName>
    </submittedName>
</protein>
<proteinExistence type="predicted"/>
<gene>
    <name evidence="1" type="ORF">BcabD6B2_18840</name>
</gene>